<dbReference type="GO" id="GO:0004674">
    <property type="term" value="F:protein serine/threonine kinase activity"/>
    <property type="evidence" value="ECO:0007669"/>
    <property type="project" value="UniProtKB-KW"/>
</dbReference>
<evidence type="ECO:0000313" key="4">
    <source>
        <dbReference type="Proteomes" id="UP000253919"/>
    </source>
</evidence>
<sequence>MVDDDATATFLTQRTLKKSGIGVDVLTAAHGLEALQIVKRVCQEEECPELILLDLNMPVMDGFEFLDELQTSADLSSADIKIVIVSSFRHHMDLVRANNYPVIDCIEKPLTT</sequence>
<dbReference type="PANTHER" id="PTHR44520">
    <property type="entry name" value="RESPONSE REGULATOR RCP1-RELATED"/>
    <property type="match status" value="1"/>
</dbReference>
<proteinExistence type="predicted"/>
<dbReference type="InterPro" id="IPR052893">
    <property type="entry name" value="TCS_response_regulator"/>
</dbReference>
<dbReference type="Proteomes" id="UP000253919">
    <property type="component" value="Unassembled WGS sequence"/>
</dbReference>
<evidence type="ECO:0000313" key="3">
    <source>
        <dbReference type="EMBL" id="RDC58825.1"/>
    </source>
</evidence>
<dbReference type="SMART" id="SM00448">
    <property type="entry name" value="REC"/>
    <property type="match status" value="1"/>
</dbReference>
<feature type="domain" description="Response regulatory" evidence="2">
    <location>
        <begin position="1"/>
        <end position="112"/>
    </location>
</feature>
<dbReference type="PANTHER" id="PTHR44520:SF2">
    <property type="entry name" value="RESPONSE REGULATOR RCP1"/>
    <property type="match status" value="1"/>
</dbReference>
<gene>
    <name evidence="3" type="ORF">AHMF7616_05259</name>
</gene>
<dbReference type="InterPro" id="IPR011006">
    <property type="entry name" value="CheY-like_superfamily"/>
</dbReference>
<accession>A0A369Q5P2</accession>
<dbReference type="SUPFAM" id="SSF52172">
    <property type="entry name" value="CheY-like"/>
    <property type="match status" value="1"/>
</dbReference>
<keyword evidence="3" id="KW-0723">Serine/threonine-protein kinase</keyword>
<keyword evidence="4" id="KW-1185">Reference proteome</keyword>
<keyword evidence="3" id="KW-0418">Kinase</keyword>
<organism evidence="3 4">
    <name type="scientific">Adhaeribacter pallidiroseus</name>
    <dbReference type="NCBI Taxonomy" id="2072847"/>
    <lineage>
        <taxon>Bacteria</taxon>
        <taxon>Pseudomonadati</taxon>
        <taxon>Bacteroidota</taxon>
        <taxon>Cytophagia</taxon>
        <taxon>Cytophagales</taxon>
        <taxon>Hymenobacteraceae</taxon>
        <taxon>Adhaeribacter</taxon>
    </lineage>
</organism>
<feature type="modified residue" description="4-aspartylphosphate" evidence="1">
    <location>
        <position position="54"/>
    </location>
</feature>
<keyword evidence="1" id="KW-0597">Phosphoprotein</keyword>
<dbReference type="Pfam" id="PF00072">
    <property type="entry name" value="Response_reg"/>
    <property type="match status" value="1"/>
</dbReference>
<dbReference type="PROSITE" id="PS50110">
    <property type="entry name" value="RESPONSE_REGULATORY"/>
    <property type="match status" value="1"/>
</dbReference>
<dbReference type="AlphaFoldDB" id="A0A369Q5P2"/>
<dbReference type="EC" id="2.7.11.1" evidence="3"/>
<dbReference type="GO" id="GO:0000160">
    <property type="term" value="P:phosphorelay signal transduction system"/>
    <property type="evidence" value="ECO:0007669"/>
    <property type="project" value="InterPro"/>
</dbReference>
<reference evidence="3 4" key="1">
    <citation type="submission" date="2018-04" db="EMBL/GenBank/DDBJ databases">
        <title>Adhaeribacter sp. HMF7616 genome sequencing and assembly.</title>
        <authorList>
            <person name="Kang H."/>
            <person name="Kang J."/>
            <person name="Cha I."/>
            <person name="Kim H."/>
            <person name="Joh K."/>
        </authorList>
    </citation>
    <scope>NUCLEOTIDE SEQUENCE [LARGE SCALE GENOMIC DNA]</scope>
    <source>
        <strain evidence="3 4">HMF7616</strain>
    </source>
</reference>
<comment type="caution">
    <text evidence="3">The sequence shown here is derived from an EMBL/GenBank/DDBJ whole genome shotgun (WGS) entry which is preliminary data.</text>
</comment>
<dbReference type="Gene3D" id="3.40.50.2300">
    <property type="match status" value="1"/>
</dbReference>
<evidence type="ECO:0000256" key="1">
    <source>
        <dbReference type="PROSITE-ProRule" id="PRU00169"/>
    </source>
</evidence>
<keyword evidence="3" id="KW-0808">Transferase</keyword>
<dbReference type="InterPro" id="IPR001789">
    <property type="entry name" value="Sig_transdc_resp-reg_receiver"/>
</dbReference>
<protein>
    <submittedName>
        <fullName evidence="3">Non-specific serine/threonine protein kinase</fullName>
        <ecNumber evidence="3">2.7.11.1</ecNumber>
    </submittedName>
</protein>
<evidence type="ECO:0000259" key="2">
    <source>
        <dbReference type="PROSITE" id="PS50110"/>
    </source>
</evidence>
<dbReference type="EMBL" id="QASA01000002">
    <property type="protein sequence ID" value="RDC58825.1"/>
    <property type="molecule type" value="Genomic_DNA"/>
</dbReference>
<name>A0A369Q5P2_9BACT</name>